<evidence type="ECO:0000256" key="1">
    <source>
        <dbReference type="ARBA" id="ARBA00008775"/>
    </source>
</evidence>
<dbReference type="Proteomes" id="UP000263900">
    <property type="component" value="Chromosome"/>
</dbReference>
<accession>A0A3B7MXJ7</accession>
<dbReference type="Gene3D" id="2.60.60.30">
    <property type="entry name" value="sav2460 like domains"/>
    <property type="match status" value="1"/>
</dbReference>
<keyword evidence="2" id="KW-0778">Tellurium resistance</keyword>
<dbReference type="Pfam" id="PF02342">
    <property type="entry name" value="TerD"/>
    <property type="match status" value="1"/>
</dbReference>
<dbReference type="EMBL" id="CP032157">
    <property type="protein sequence ID" value="AXY77756.1"/>
    <property type="molecule type" value="Genomic_DNA"/>
</dbReference>
<organism evidence="4 5">
    <name type="scientific">Paraflavitalea soli</name>
    <dbReference type="NCBI Taxonomy" id="2315862"/>
    <lineage>
        <taxon>Bacteria</taxon>
        <taxon>Pseudomonadati</taxon>
        <taxon>Bacteroidota</taxon>
        <taxon>Chitinophagia</taxon>
        <taxon>Chitinophagales</taxon>
        <taxon>Chitinophagaceae</taxon>
        <taxon>Paraflavitalea</taxon>
    </lineage>
</organism>
<dbReference type="RefSeq" id="WP_119053629.1">
    <property type="nucleotide sequence ID" value="NZ_CP032157.1"/>
</dbReference>
<evidence type="ECO:0000313" key="4">
    <source>
        <dbReference type="EMBL" id="AXY77756.1"/>
    </source>
</evidence>
<reference evidence="4 5" key="1">
    <citation type="submission" date="2018-09" db="EMBL/GenBank/DDBJ databases">
        <title>Genome sequencing of strain 6GH32-13.</title>
        <authorList>
            <person name="Weon H.-Y."/>
            <person name="Heo J."/>
            <person name="Kwon S.-W."/>
        </authorList>
    </citation>
    <scope>NUCLEOTIDE SEQUENCE [LARGE SCALE GENOMIC DNA]</scope>
    <source>
        <strain evidence="4 5">5GH32-13</strain>
    </source>
</reference>
<comment type="similarity">
    <text evidence="1">Belongs to the CAPAB/TerDEXZ family.</text>
</comment>
<dbReference type="InterPro" id="IPR003325">
    <property type="entry name" value="TerD"/>
</dbReference>
<dbReference type="GO" id="GO:0046690">
    <property type="term" value="P:response to tellurium ion"/>
    <property type="evidence" value="ECO:0007669"/>
    <property type="project" value="UniProtKB-KW"/>
</dbReference>
<dbReference type="AlphaFoldDB" id="A0A3B7MXJ7"/>
<name>A0A3B7MXJ7_9BACT</name>
<dbReference type="OrthoDB" id="4123258at2"/>
<evidence type="ECO:0000259" key="3">
    <source>
        <dbReference type="Pfam" id="PF02342"/>
    </source>
</evidence>
<dbReference type="PANTHER" id="PTHR32097">
    <property type="entry name" value="CAMP-BINDING PROTEIN 1-RELATED"/>
    <property type="match status" value="1"/>
</dbReference>
<dbReference type="CDD" id="cd06974">
    <property type="entry name" value="TerD_like"/>
    <property type="match status" value="1"/>
</dbReference>
<evidence type="ECO:0000256" key="2">
    <source>
        <dbReference type="ARBA" id="ARBA00022686"/>
    </source>
</evidence>
<keyword evidence="5" id="KW-1185">Reference proteome</keyword>
<protein>
    <submittedName>
        <fullName evidence="4">TerD family protein</fullName>
    </submittedName>
</protein>
<evidence type="ECO:0000313" key="5">
    <source>
        <dbReference type="Proteomes" id="UP000263900"/>
    </source>
</evidence>
<sequence length="213" mass="23418">MAINLVKGQTIDLRKNDGGADFDLATVTIGLGWDIREKKSGFLGKLLGGKQEDFDLDAVAFLLDSNGKVANLGDKLIGGDVVFYNSPKHPSGKAWSTGDNRTGAGDGDDEQLVFKLDTLDARFDKIVFVVSIYQGRQKNQHFGLVENAFIRAIDTRGKEIARFNLSGDATFNGMCSMVFAEVYRKDGSWKFRALGTPHQADSFVEILKQYVNV</sequence>
<dbReference type="PANTHER" id="PTHR32097:SF4">
    <property type="entry name" value="GENERAL STRESS PROTEIN 16U"/>
    <property type="match status" value="1"/>
</dbReference>
<gene>
    <name evidence="4" type="ORF">D3H65_28895</name>
</gene>
<proteinExistence type="inferred from homology"/>
<dbReference type="KEGG" id="pseg:D3H65_28895"/>
<dbReference type="InterPro" id="IPR051324">
    <property type="entry name" value="Stress/Tellurium_Resist"/>
</dbReference>
<feature type="domain" description="TerD" evidence="3">
    <location>
        <begin position="1"/>
        <end position="210"/>
    </location>
</feature>